<name>A0ABT8LFA9_9BACT</name>
<dbReference type="SMART" id="SM00342">
    <property type="entry name" value="HTH_ARAC"/>
    <property type="match status" value="1"/>
</dbReference>
<keyword evidence="8" id="KW-0812">Transmembrane</keyword>
<comment type="caution">
    <text evidence="13">The sequence shown here is derived from an EMBL/GenBank/DDBJ whole genome shotgun (WGS) entry which is preliminary data.</text>
</comment>
<dbReference type="Pfam" id="PF07495">
    <property type="entry name" value="Y_Y_Y"/>
    <property type="match status" value="1"/>
</dbReference>
<dbReference type="PROSITE" id="PS50110">
    <property type="entry name" value="RESPONSE_REGULATORY"/>
    <property type="match status" value="1"/>
</dbReference>
<dbReference type="Gene3D" id="2.130.10.10">
    <property type="entry name" value="YVTN repeat-like/Quinoprotein amine dehydrogenase"/>
    <property type="match status" value="4"/>
</dbReference>
<evidence type="ECO:0000256" key="5">
    <source>
        <dbReference type="ARBA" id="ARBA00023125"/>
    </source>
</evidence>
<keyword evidence="14" id="KW-1185">Reference proteome</keyword>
<dbReference type="Gene3D" id="1.10.287.130">
    <property type="match status" value="1"/>
</dbReference>
<evidence type="ECO:0000256" key="6">
    <source>
        <dbReference type="ARBA" id="ARBA00023163"/>
    </source>
</evidence>
<dbReference type="PANTHER" id="PTHR43547">
    <property type="entry name" value="TWO-COMPONENT HISTIDINE KINASE"/>
    <property type="match status" value="1"/>
</dbReference>
<dbReference type="InterPro" id="IPR005467">
    <property type="entry name" value="His_kinase_dom"/>
</dbReference>
<evidence type="ECO:0000256" key="2">
    <source>
        <dbReference type="ARBA" id="ARBA00012438"/>
    </source>
</evidence>
<dbReference type="PROSITE" id="PS50109">
    <property type="entry name" value="HIS_KIN"/>
    <property type="match status" value="1"/>
</dbReference>
<dbReference type="InterPro" id="IPR011006">
    <property type="entry name" value="CheY-like_superfamily"/>
</dbReference>
<feature type="transmembrane region" description="Helical" evidence="8">
    <location>
        <begin position="803"/>
        <end position="825"/>
    </location>
</feature>
<gene>
    <name evidence="13" type="ORF">QQ020_30685</name>
</gene>
<sequence length="1358" mass="153397">MTKYLLALLFLSFINLAPAQSPELKFKHITVADGLSFNLVFEIIKDSHGFMWFGTTDGLNKYDGYEMTVYRHIHGDSTALPDNSVWALYEDTAGNLWVGTDGGGLSLYDRRLDRFINYQYSDSDTTSLSHNSVNVIMEDSNGKLWVGTYGGGINVMTAPGKFRRIKKDGPESLSNDAIHTIFKDRAGNMWVGTQEGLNCYDSQKQTFQTYLHDAGDITSISNNNVLAISEDAKGYIWLGTWGGGVNRLDRDTGQFDHYVFDFNKTRNRIAAIFTDSKEQLWVGLLGGGLAKYDHLNNNFSYFSHDPLNPGSIANNNIWIFYEDEQNYLWMGTENGISRIDLKNNPIQSFGGLNHHLSLGHSFVNNFDSDADGHLLVATEQSIEKIDHNTSQPSNFTDLALPGIPENIEIWSICIDRRKDLWISTYGNGLFRMRPDNRQPGGYRLKDHFQPTPDNPGTISSNFCSYVYEDNNGIIWAATYGQGLNRYDPGTNSFKKFLIDNPGDASPKSAAILNLYDGSNGYLWVGTYGRGLIKMNKENGDYTVFQKDPNNSNSLSHNTVLAVYKTSDSILWIGTDGGGLNKLHIGKEKFDMLTVRDGLPSDVIVGILEDKHGNLWVSTNGGISKFNPLHQNFKNYDQSNGLVSQSFNPDACFMDENGYFYFGSGNGYNRFHPDSLHINELAPPLFITDFKINNKTVPIAANGILTQHINLVDNIVLDHRQKLISFNFAALEFDNAHKNLYAYKLEGFNSDWVHTNAANRTATYTNLSADEYIFKVKSTNNDGVWNDHMTTIKLRVLPPPWKTWWAYTIYLMVILLIVLLIFRTLIMRERLKAKLQLERMELEKLQEVNQMKSRFFANVSHEFRTPLTLISGPVNDIIEKEDDDGKKAHLSIVKRNTERLKRLIDQILDLSKLEAGKLEINEKEVSLFKFLNALSSSFLSLAEKKEISYQVQIPASNTTVLMDDEKLEMIVYNLISNALKFTPSGGKVTINAETINKNNEDHLILTVSDTGPGLDEKERLAVFDRFYRIRDQAAANEGTGIGLALTKELVTLMRGQITIKGDKGKGAIFQVTLPIKIVEVSSIENNNDSDPPVAVEIQNPEAMQPASEGPKVLIVEDNEDLRQYIKSILKDEHHLMEAGDGETGLRIAKEEIPDLIISDLMMPKMEGDELCRQVKTDERTSHIPFIMVTAKAGRDDKLAGLEHGADDYLPKPFDRKELQLKVKNILLRRERLQEKMRRELMTQPSPGEASSQEDRFILRLREIVEHHLGDDTLNVNFLSREMGMSRVQLYRKLFAVTGLSASDFIRNMRIHKAAELLKSDWGRVSDVAYEVGFNNLSYFTKCFKAQYGQTPSEFLQSSS</sequence>
<evidence type="ECO:0000256" key="7">
    <source>
        <dbReference type="PROSITE-ProRule" id="PRU00169"/>
    </source>
</evidence>
<dbReference type="EMBL" id="JAUJEB010000009">
    <property type="protein sequence ID" value="MDN5216475.1"/>
    <property type="molecule type" value="Genomic_DNA"/>
</dbReference>
<dbReference type="InterPro" id="IPR011123">
    <property type="entry name" value="Y_Y_Y"/>
</dbReference>
<evidence type="ECO:0000259" key="12">
    <source>
        <dbReference type="PROSITE" id="PS50110"/>
    </source>
</evidence>
<evidence type="ECO:0000256" key="9">
    <source>
        <dbReference type="SAM" id="SignalP"/>
    </source>
</evidence>
<evidence type="ECO:0000259" key="11">
    <source>
        <dbReference type="PROSITE" id="PS50109"/>
    </source>
</evidence>
<dbReference type="SUPFAM" id="SSF52172">
    <property type="entry name" value="CheY-like"/>
    <property type="match status" value="1"/>
</dbReference>
<dbReference type="Gene3D" id="3.40.50.2300">
    <property type="match status" value="1"/>
</dbReference>
<organism evidence="13 14">
    <name type="scientific">Agaribacillus aureus</name>
    <dbReference type="NCBI Taxonomy" id="3051825"/>
    <lineage>
        <taxon>Bacteria</taxon>
        <taxon>Pseudomonadati</taxon>
        <taxon>Bacteroidota</taxon>
        <taxon>Cytophagia</taxon>
        <taxon>Cytophagales</taxon>
        <taxon>Splendidivirgaceae</taxon>
        <taxon>Agaribacillus</taxon>
    </lineage>
</organism>
<dbReference type="SMART" id="SM00388">
    <property type="entry name" value="HisKA"/>
    <property type="match status" value="1"/>
</dbReference>
<dbReference type="Pfam" id="PF02518">
    <property type="entry name" value="HATPase_c"/>
    <property type="match status" value="1"/>
</dbReference>
<feature type="chain" id="PRO_5045644763" description="histidine kinase" evidence="9">
    <location>
        <begin position="20"/>
        <end position="1358"/>
    </location>
</feature>
<dbReference type="SUPFAM" id="SSF55874">
    <property type="entry name" value="ATPase domain of HSP90 chaperone/DNA topoisomerase II/histidine kinase"/>
    <property type="match status" value="1"/>
</dbReference>
<proteinExistence type="predicted"/>
<dbReference type="SUPFAM" id="SSF46689">
    <property type="entry name" value="Homeodomain-like"/>
    <property type="match status" value="1"/>
</dbReference>
<dbReference type="InterPro" id="IPR011110">
    <property type="entry name" value="Reg_prop"/>
</dbReference>
<keyword evidence="5" id="KW-0238">DNA-binding</keyword>
<dbReference type="InterPro" id="IPR004358">
    <property type="entry name" value="Sig_transdc_His_kin-like_C"/>
</dbReference>
<protein>
    <recommendedName>
        <fullName evidence="2">histidine kinase</fullName>
        <ecNumber evidence="2">2.7.13.3</ecNumber>
    </recommendedName>
</protein>
<dbReference type="InterPro" id="IPR013783">
    <property type="entry name" value="Ig-like_fold"/>
</dbReference>
<dbReference type="RefSeq" id="WP_346761812.1">
    <property type="nucleotide sequence ID" value="NZ_JAUJEB010000009.1"/>
</dbReference>
<dbReference type="Proteomes" id="UP001172083">
    <property type="component" value="Unassembled WGS sequence"/>
</dbReference>
<evidence type="ECO:0000313" key="14">
    <source>
        <dbReference type="Proteomes" id="UP001172083"/>
    </source>
</evidence>
<feature type="domain" description="Histidine kinase" evidence="11">
    <location>
        <begin position="857"/>
        <end position="1076"/>
    </location>
</feature>
<dbReference type="Pfam" id="PF12833">
    <property type="entry name" value="HTH_18"/>
    <property type="match status" value="1"/>
</dbReference>
<evidence type="ECO:0000256" key="8">
    <source>
        <dbReference type="SAM" id="Phobius"/>
    </source>
</evidence>
<dbReference type="InterPro" id="IPR015943">
    <property type="entry name" value="WD40/YVTN_repeat-like_dom_sf"/>
</dbReference>
<dbReference type="Gene3D" id="2.60.40.10">
    <property type="entry name" value="Immunoglobulins"/>
    <property type="match status" value="1"/>
</dbReference>
<dbReference type="PANTHER" id="PTHR43547:SF2">
    <property type="entry name" value="HYBRID SIGNAL TRANSDUCTION HISTIDINE KINASE C"/>
    <property type="match status" value="1"/>
</dbReference>
<keyword evidence="4" id="KW-0805">Transcription regulation</keyword>
<feature type="signal peptide" evidence="9">
    <location>
        <begin position="1"/>
        <end position="19"/>
    </location>
</feature>
<evidence type="ECO:0000259" key="10">
    <source>
        <dbReference type="PROSITE" id="PS01124"/>
    </source>
</evidence>
<dbReference type="PROSITE" id="PS01124">
    <property type="entry name" value="HTH_ARAC_FAMILY_2"/>
    <property type="match status" value="1"/>
</dbReference>
<dbReference type="PRINTS" id="PR00344">
    <property type="entry name" value="BCTRLSENSOR"/>
</dbReference>
<dbReference type="InterPro" id="IPR018060">
    <property type="entry name" value="HTH_AraC"/>
</dbReference>
<dbReference type="InterPro" id="IPR001789">
    <property type="entry name" value="Sig_transdc_resp-reg_receiver"/>
</dbReference>
<dbReference type="InterPro" id="IPR018062">
    <property type="entry name" value="HTH_AraC-typ_CS"/>
</dbReference>
<comment type="catalytic activity">
    <reaction evidence="1">
        <text>ATP + protein L-histidine = ADP + protein N-phospho-L-histidine.</text>
        <dbReference type="EC" id="2.7.13.3"/>
    </reaction>
</comment>
<dbReference type="SMART" id="SM00387">
    <property type="entry name" value="HATPase_c"/>
    <property type="match status" value="1"/>
</dbReference>
<feature type="domain" description="HTH araC/xylS-type" evidence="10">
    <location>
        <begin position="1257"/>
        <end position="1356"/>
    </location>
</feature>
<dbReference type="InterPro" id="IPR036890">
    <property type="entry name" value="HATPase_C_sf"/>
</dbReference>
<dbReference type="SUPFAM" id="SSF47384">
    <property type="entry name" value="Homodimeric domain of signal transducing histidine kinase"/>
    <property type="match status" value="1"/>
</dbReference>
<feature type="domain" description="Response regulatory" evidence="12">
    <location>
        <begin position="1110"/>
        <end position="1225"/>
    </location>
</feature>
<evidence type="ECO:0000313" key="13">
    <source>
        <dbReference type="EMBL" id="MDN5216475.1"/>
    </source>
</evidence>
<dbReference type="InterPro" id="IPR003594">
    <property type="entry name" value="HATPase_dom"/>
</dbReference>
<dbReference type="CDD" id="cd00075">
    <property type="entry name" value="HATPase"/>
    <property type="match status" value="1"/>
</dbReference>
<keyword evidence="6" id="KW-0804">Transcription</keyword>
<dbReference type="Pfam" id="PF00512">
    <property type="entry name" value="HisKA"/>
    <property type="match status" value="1"/>
</dbReference>
<accession>A0ABT8LFA9</accession>
<feature type="modified residue" description="4-aspartylphosphate" evidence="7">
    <location>
        <position position="1158"/>
    </location>
</feature>
<evidence type="ECO:0000256" key="4">
    <source>
        <dbReference type="ARBA" id="ARBA00023015"/>
    </source>
</evidence>
<dbReference type="Gene3D" id="3.30.565.10">
    <property type="entry name" value="Histidine kinase-like ATPase, C-terminal domain"/>
    <property type="match status" value="1"/>
</dbReference>
<keyword evidence="8" id="KW-1133">Transmembrane helix</keyword>
<dbReference type="Pfam" id="PF00072">
    <property type="entry name" value="Response_reg"/>
    <property type="match status" value="1"/>
</dbReference>
<dbReference type="SMART" id="SM00448">
    <property type="entry name" value="REC"/>
    <property type="match status" value="1"/>
</dbReference>
<dbReference type="PROSITE" id="PS00041">
    <property type="entry name" value="HTH_ARAC_FAMILY_1"/>
    <property type="match status" value="1"/>
</dbReference>
<dbReference type="InterPro" id="IPR003661">
    <property type="entry name" value="HisK_dim/P_dom"/>
</dbReference>
<dbReference type="Gene3D" id="1.10.10.60">
    <property type="entry name" value="Homeodomain-like"/>
    <property type="match status" value="1"/>
</dbReference>
<dbReference type="CDD" id="cd00082">
    <property type="entry name" value="HisKA"/>
    <property type="match status" value="1"/>
</dbReference>
<dbReference type="Pfam" id="PF07494">
    <property type="entry name" value="Reg_prop"/>
    <property type="match status" value="8"/>
</dbReference>
<dbReference type="SUPFAM" id="SSF63829">
    <property type="entry name" value="Calcium-dependent phosphotriesterase"/>
    <property type="match status" value="3"/>
</dbReference>
<dbReference type="InterPro" id="IPR009057">
    <property type="entry name" value="Homeodomain-like_sf"/>
</dbReference>
<keyword evidence="9" id="KW-0732">Signal</keyword>
<evidence type="ECO:0000256" key="3">
    <source>
        <dbReference type="ARBA" id="ARBA00022553"/>
    </source>
</evidence>
<reference evidence="13" key="1">
    <citation type="submission" date="2023-06" db="EMBL/GenBank/DDBJ databases">
        <title>Genomic of Agaribacillus aureum.</title>
        <authorList>
            <person name="Wang G."/>
        </authorList>
    </citation>
    <scope>NUCLEOTIDE SEQUENCE</scope>
    <source>
        <strain evidence="13">BMA12</strain>
    </source>
</reference>
<keyword evidence="3 7" id="KW-0597">Phosphoprotein</keyword>
<dbReference type="InterPro" id="IPR036097">
    <property type="entry name" value="HisK_dim/P_sf"/>
</dbReference>
<evidence type="ECO:0000256" key="1">
    <source>
        <dbReference type="ARBA" id="ARBA00000085"/>
    </source>
</evidence>
<keyword evidence="8" id="KW-0472">Membrane</keyword>
<dbReference type="EC" id="2.7.13.3" evidence="2"/>